<keyword evidence="2" id="KW-1185">Reference proteome</keyword>
<dbReference type="Proteomes" id="UP001160148">
    <property type="component" value="Unassembled WGS sequence"/>
</dbReference>
<comment type="caution">
    <text evidence="1">The sequence shown here is derived from an EMBL/GenBank/DDBJ whole genome shotgun (WGS) entry which is preliminary data.</text>
</comment>
<reference evidence="1 2" key="1">
    <citation type="submission" date="2023-01" db="EMBL/GenBank/DDBJ databases">
        <authorList>
            <person name="Whitehead M."/>
        </authorList>
    </citation>
    <scope>NUCLEOTIDE SEQUENCE [LARGE SCALE GENOMIC DNA]</scope>
</reference>
<gene>
    <name evidence="1" type="ORF">MEUPH1_LOCUS16386</name>
</gene>
<organism evidence="1 2">
    <name type="scientific">Macrosiphum euphorbiae</name>
    <name type="common">potato aphid</name>
    <dbReference type="NCBI Taxonomy" id="13131"/>
    <lineage>
        <taxon>Eukaryota</taxon>
        <taxon>Metazoa</taxon>
        <taxon>Ecdysozoa</taxon>
        <taxon>Arthropoda</taxon>
        <taxon>Hexapoda</taxon>
        <taxon>Insecta</taxon>
        <taxon>Pterygota</taxon>
        <taxon>Neoptera</taxon>
        <taxon>Paraneoptera</taxon>
        <taxon>Hemiptera</taxon>
        <taxon>Sternorrhyncha</taxon>
        <taxon>Aphidomorpha</taxon>
        <taxon>Aphidoidea</taxon>
        <taxon>Aphididae</taxon>
        <taxon>Macrosiphini</taxon>
        <taxon>Macrosiphum</taxon>
    </lineage>
</organism>
<evidence type="ECO:0000313" key="2">
    <source>
        <dbReference type="Proteomes" id="UP001160148"/>
    </source>
</evidence>
<evidence type="ECO:0000313" key="1">
    <source>
        <dbReference type="EMBL" id="CAI6361175.1"/>
    </source>
</evidence>
<proteinExistence type="predicted"/>
<accession>A0AAV0WYU6</accession>
<sequence length="10" mass="1206">MDLLNKNIFV</sequence>
<protein>
    <submittedName>
        <fullName evidence="1">Uncharacterized protein</fullName>
    </submittedName>
</protein>
<name>A0AAV0WYU6_9HEMI</name>
<dbReference type="EMBL" id="CARXXK010000003">
    <property type="protein sequence ID" value="CAI6361175.1"/>
    <property type="molecule type" value="Genomic_DNA"/>
</dbReference>